<dbReference type="PANTHER" id="PTHR43065:SF16">
    <property type="entry name" value="SENSORY HISTIDINE KINASE_PHOSPHATASE NTRB"/>
    <property type="match status" value="1"/>
</dbReference>
<dbReference type="RefSeq" id="WP_183411264.1">
    <property type="nucleotide sequence ID" value="NZ_JACHWY010000003.1"/>
</dbReference>
<dbReference type="SUPFAM" id="SSF47384">
    <property type="entry name" value="Homodimeric domain of signal transducing histidine kinase"/>
    <property type="match status" value="1"/>
</dbReference>
<dbReference type="Pfam" id="PF00512">
    <property type="entry name" value="HisKA"/>
    <property type="match status" value="1"/>
</dbReference>
<keyword evidence="18" id="KW-1185">Reference proteome</keyword>
<evidence type="ECO:0000256" key="5">
    <source>
        <dbReference type="ARBA" id="ARBA00022741"/>
    </source>
</evidence>
<keyword evidence="9" id="KW-0902">Two-component regulatory system</keyword>
<evidence type="ECO:0000256" key="14">
    <source>
        <dbReference type="ARBA" id="ARBA00043094"/>
    </source>
</evidence>
<evidence type="ECO:0000256" key="13">
    <source>
        <dbReference type="ARBA" id="ARBA00042313"/>
    </source>
</evidence>
<comment type="function">
    <text evidence="11">Member of the two-component regulatory system NtrB/NtrC, which controls expression of the nitrogen-regulated (ntr) genes in response to nitrogen limitation. Under conditions of nitrogen limitation, NtrB autophosphorylates and transfers the phosphoryl group to NtrC. In the presence of nitrogen, acts as a phosphatase that dephosphorylates and inactivates NtrC.</text>
</comment>
<evidence type="ECO:0000256" key="3">
    <source>
        <dbReference type="ARBA" id="ARBA00022553"/>
    </source>
</evidence>
<dbReference type="CDD" id="cd00130">
    <property type="entry name" value="PAS"/>
    <property type="match status" value="1"/>
</dbReference>
<dbReference type="Gene3D" id="1.10.287.130">
    <property type="match status" value="1"/>
</dbReference>
<evidence type="ECO:0000256" key="6">
    <source>
        <dbReference type="ARBA" id="ARBA00022777"/>
    </source>
</evidence>
<evidence type="ECO:0000259" key="15">
    <source>
        <dbReference type="PROSITE" id="PS50109"/>
    </source>
</evidence>
<dbReference type="InterPro" id="IPR003594">
    <property type="entry name" value="HATPase_dom"/>
</dbReference>
<dbReference type="GO" id="GO:0000155">
    <property type="term" value="F:phosphorelay sensor kinase activity"/>
    <property type="evidence" value="ECO:0007669"/>
    <property type="project" value="InterPro"/>
</dbReference>
<evidence type="ECO:0000259" key="16">
    <source>
        <dbReference type="PROSITE" id="PS50112"/>
    </source>
</evidence>
<dbReference type="Gene3D" id="3.30.565.10">
    <property type="entry name" value="Histidine kinase-like ATPase, C-terminal domain"/>
    <property type="match status" value="1"/>
</dbReference>
<dbReference type="NCBIfam" id="NF008293">
    <property type="entry name" value="PRK11073.1"/>
    <property type="match status" value="1"/>
</dbReference>
<dbReference type="PROSITE" id="PS50112">
    <property type="entry name" value="PAS"/>
    <property type="match status" value="1"/>
</dbReference>
<dbReference type="InterPro" id="IPR035965">
    <property type="entry name" value="PAS-like_dom_sf"/>
</dbReference>
<dbReference type="InterPro" id="IPR000014">
    <property type="entry name" value="PAS"/>
</dbReference>
<dbReference type="CDD" id="cd00082">
    <property type="entry name" value="HisKA"/>
    <property type="match status" value="1"/>
</dbReference>
<feature type="domain" description="PAS" evidence="16">
    <location>
        <begin position="9"/>
        <end position="59"/>
    </location>
</feature>
<comment type="caution">
    <text evidence="17">The sequence shown here is derived from an EMBL/GenBank/DDBJ whole genome shotgun (WGS) entry which is preliminary data.</text>
</comment>
<dbReference type="GO" id="GO:0006355">
    <property type="term" value="P:regulation of DNA-templated transcription"/>
    <property type="evidence" value="ECO:0007669"/>
    <property type="project" value="InterPro"/>
</dbReference>
<sequence length="359" mass="39868">MAPDNLHHRILDNLKTAIILVEPNLTVSYLNPAAEALLAVSRLRMTGHSVTKLFYEPEDAMINLLDAINNFNAYTKREAQLSLQTGDKITVDFAVTPVYEANGRKSLIIELQPLDRLLRISREEGLFSSQEHARVLVRGLAHEIKNPLGGLRGAAQLLARELPDESLSDYTNIIIEEADRLRNLVDNMLGPNQSLKMEPTNIHEVLERVRHLVEAEGAGGIQVVRDYDPSIPELVADREQLIQATLNIVRNAVQALQQQNNQVDNPRIVLRTRTLRQFTIGSHRYKLVCRVDVIDNGPGIADSVREAIFLPMVSGRPEGTGLGLSISQSIINRHRGLIECSSEPGNTVFTLNIPLESAA</sequence>
<dbReference type="EC" id="2.7.13.3" evidence="2"/>
<evidence type="ECO:0000256" key="12">
    <source>
        <dbReference type="ARBA" id="ARBA00039567"/>
    </source>
</evidence>
<dbReference type="InterPro" id="IPR013767">
    <property type="entry name" value="PAS_fold"/>
</dbReference>
<dbReference type="PRINTS" id="PR00344">
    <property type="entry name" value="BCTRLSENSOR"/>
</dbReference>
<evidence type="ECO:0000256" key="7">
    <source>
        <dbReference type="ARBA" id="ARBA00022801"/>
    </source>
</evidence>
<keyword evidence="6 17" id="KW-0418">Kinase</keyword>
<comment type="catalytic activity">
    <reaction evidence="1">
        <text>ATP + protein L-histidine = ADP + protein N-phospho-L-histidine.</text>
        <dbReference type="EC" id="2.7.13.3"/>
    </reaction>
</comment>
<dbReference type="Proteomes" id="UP000537130">
    <property type="component" value="Unassembled WGS sequence"/>
</dbReference>
<keyword evidence="10" id="KW-0535">Nitrogen fixation</keyword>
<keyword evidence="8" id="KW-0067">ATP-binding</keyword>
<keyword evidence="5" id="KW-0547">Nucleotide-binding</keyword>
<dbReference type="Gene3D" id="3.30.450.20">
    <property type="entry name" value="PAS domain"/>
    <property type="match status" value="1"/>
</dbReference>
<dbReference type="PROSITE" id="PS50109">
    <property type="entry name" value="HIS_KIN"/>
    <property type="match status" value="1"/>
</dbReference>
<proteinExistence type="predicted"/>
<dbReference type="InterPro" id="IPR004358">
    <property type="entry name" value="Sig_transdc_His_kin-like_C"/>
</dbReference>
<dbReference type="Pfam" id="PF02518">
    <property type="entry name" value="HATPase_c"/>
    <property type="match status" value="1"/>
</dbReference>
<dbReference type="SUPFAM" id="SSF55785">
    <property type="entry name" value="PYP-like sensor domain (PAS domain)"/>
    <property type="match status" value="1"/>
</dbReference>
<dbReference type="PANTHER" id="PTHR43065">
    <property type="entry name" value="SENSOR HISTIDINE KINASE"/>
    <property type="match status" value="1"/>
</dbReference>
<dbReference type="SMART" id="SM00388">
    <property type="entry name" value="HisKA"/>
    <property type="match status" value="1"/>
</dbReference>
<feature type="domain" description="Histidine kinase" evidence="15">
    <location>
        <begin position="139"/>
        <end position="357"/>
    </location>
</feature>
<gene>
    <name evidence="17" type="ORF">FHR99_002754</name>
</gene>
<dbReference type="InterPro" id="IPR036890">
    <property type="entry name" value="HATPase_C_sf"/>
</dbReference>
<dbReference type="EMBL" id="JACHWY010000003">
    <property type="protein sequence ID" value="MBB3048480.1"/>
    <property type="molecule type" value="Genomic_DNA"/>
</dbReference>
<dbReference type="Pfam" id="PF00989">
    <property type="entry name" value="PAS"/>
    <property type="match status" value="1"/>
</dbReference>
<evidence type="ECO:0000313" key="17">
    <source>
        <dbReference type="EMBL" id="MBB3048480.1"/>
    </source>
</evidence>
<evidence type="ECO:0000256" key="4">
    <source>
        <dbReference type="ARBA" id="ARBA00022679"/>
    </source>
</evidence>
<keyword evidence="3" id="KW-0597">Phosphoprotein</keyword>
<accession>A0A7W4W6Z6</accession>
<reference evidence="17 18" key="1">
    <citation type="submission" date="2020-08" db="EMBL/GenBank/DDBJ databases">
        <title>Genomic Encyclopedia of Type Strains, Phase III (KMG-III): the genomes of soil and plant-associated and newly described type strains.</title>
        <authorList>
            <person name="Whitman W."/>
        </authorList>
    </citation>
    <scope>NUCLEOTIDE SEQUENCE [LARGE SCALE GENOMIC DNA]</scope>
    <source>
        <strain evidence="17 18">CECT 8654</strain>
    </source>
</reference>
<dbReference type="InterPro" id="IPR005467">
    <property type="entry name" value="His_kinase_dom"/>
</dbReference>
<dbReference type="SUPFAM" id="SSF55874">
    <property type="entry name" value="ATPase domain of HSP90 chaperone/DNA topoisomerase II/histidine kinase"/>
    <property type="match status" value="1"/>
</dbReference>
<dbReference type="GO" id="GO:0016787">
    <property type="term" value="F:hydrolase activity"/>
    <property type="evidence" value="ECO:0007669"/>
    <property type="project" value="UniProtKB-KW"/>
</dbReference>
<evidence type="ECO:0000313" key="18">
    <source>
        <dbReference type="Proteomes" id="UP000537130"/>
    </source>
</evidence>
<evidence type="ECO:0000256" key="8">
    <source>
        <dbReference type="ARBA" id="ARBA00022840"/>
    </source>
</evidence>
<dbReference type="InterPro" id="IPR036097">
    <property type="entry name" value="HisK_dim/P_sf"/>
</dbReference>
<keyword evidence="7" id="KW-0378">Hydrolase</keyword>
<evidence type="ECO:0000256" key="1">
    <source>
        <dbReference type="ARBA" id="ARBA00000085"/>
    </source>
</evidence>
<evidence type="ECO:0000256" key="11">
    <source>
        <dbReference type="ARBA" id="ARBA00037696"/>
    </source>
</evidence>
<dbReference type="InterPro" id="IPR003661">
    <property type="entry name" value="HisK_dim/P_dom"/>
</dbReference>
<evidence type="ECO:0000256" key="10">
    <source>
        <dbReference type="ARBA" id="ARBA00023231"/>
    </source>
</evidence>
<protein>
    <recommendedName>
        <fullName evidence="12">Sensory histidine kinase/phosphatase NtrB</fullName>
        <ecNumber evidence="2">2.7.13.3</ecNumber>
    </recommendedName>
    <alternativeName>
        <fullName evidence="13">Nitrogen regulation protein NR(II)</fullName>
    </alternativeName>
    <alternativeName>
        <fullName evidence="14">Nitrogen regulator II</fullName>
    </alternativeName>
</protein>
<organism evidence="17 18">
    <name type="scientific">Litorivivens lipolytica</name>
    <dbReference type="NCBI Taxonomy" id="1524264"/>
    <lineage>
        <taxon>Bacteria</taxon>
        <taxon>Pseudomonadati</taxon>
        <taxon>Pseudomonadota</taxon>
        <taxon>Gammaproteobacteria</taxon>
        <taxon>Litorivivens</taxon>
    </lineage>
</organism>
<evidence type="ECO:0000256" key="2">
    <source>
        <dbReference type="ARBA" id="ARBA00012438"/>
    </source>
</evidence>
<dbReference type="SMART" id="SM00387">
    <property type="entry name" value="HATPase_c"/>
    <property type="match status" value="1"/>
</dbReference>
<keyword evidence="4 17" id="KW-0808">Transferase</keyword>
<dbReference type="GO" id="GO:0005524">
    <property type="term" value="F:ATP binding"/>
    <property type="evidence" value="ECO:0007669"/>
    <property type="project" value="UniProtKB-KW"/>
</dbReference>
<name>A0A7W4W6Z6_9GAMM</name>
<dbReference type="AlphaFoldDB" id="A0A7W4W6Z6"/>
<evidence type="ECO:0000256" key="9">
    <source>
        <dbReference type="ARBA" id="ARBA00023012"/>
    </source>
</evidence>